<dbReference type="GO" id="GO:0045916">
    <property type="term" value="P:negative regulation of complement activation"/>
    <property type="evidence" value="ECO:0007669"/>
    <property type="project" value="UniProtKB-ARBA"/>
</dbReference>
<dbReference type="FunFam" id="2.10.70.10:FF:000014">
    <property type="entry name" value="Membrane cofactor protein"/>
    <property type="match status" value="7"/>
</dbReference>
<feature type="domain" description="Sushi" evidence="19">
    <location>
        <begin position="1735"/>
        <end position="1794"/>
    </location>
</feature>
<dbReference type="FunFam" id="2.10.70.10:FF:000044">
    <property type="entry name" value="Complement component receptor type 1"/>
    <property type="match status" value="1"/>
</dbReference>
<dbReference type="InterPro" id="IPR050350">
    <property type="entry name" value="Compl-Cell_Adhes-Reg"/>
</dbReference>
<evidence type="ECO:0000256" key="11">
    <source>
        <dbReference type="ARBA" id="ARBA00023157"/>
    </source>
</evidence>
<feature type="domain" description="Sushi" evidence="19">
    <location>
        <begin position="407"/>
        <end position="467"/>
    </location>
</feature>
<feature type="region of interest" description="Disordered" evidence="17">
    <location>
        <begin position="2308"/>
        <end position="2328"/>
    </location>
</feature>
<evidence type="ECO:0000256" key="15">
    <source>
        <dbReference type="ARBA" id="ARBA00078272"/>
    </source>
</evidence>
<feature type="domain" description="Sushi" evidence="19">
    <location>
        <begin position="1091"/>
        <end position="1152"/>
    </location>
</feature>
<keyword evidence="12" id="KW-0325">Glycoprotein</keyword>
<evidence type="ECO:0000256" key="5">
    <source>
        <dbReference type="ARBA" id="ARBA00022720"/>
    </source>
</evidence>
<keyword evidence="5" id="KW-0635">Pregnancy</keyword>
<feature type="domain" description="Sushi" evidence="19">
    <location>
        <begin position="275"/>
        <end position="343"/>
    </location>
</feature>
<feature type="disulfide bond" evidence="16">
    <location>
        <begin position="1449"/>
        <end position="1476"/>
    </location>
</feature>
<dbReference type="PROSITE" id="PS50923">
    <property type="entry name" value="SUSHI"/>
    <property type="match status" value="26"/>
</dbReference>
<keyword evidence="4 16" id="KW-0768">Sushi</keyword>
<feature type="domain" description="Sushi" evidence="19">
    <location>
        <begin position="348"/>
        <end position="406"/>
    </location>
</feature>
<evidence type="ECO:0000256" key="9">
    <source>
        <dbReference type="ARBA" id="ARBA00022875"/>
    </source>
</evidence>
<evidence type="ECO:0000256" key="16">
    <source>
        <dbReference type="PROSITE-ProRule" id="PRU00302"/>
    </source>
</evidence>
<feature type="domain" description="Sushi" evidence="19">
    <location>
        <begin position="1538"/>
        <end position="1600"/>
    </location>
</feature>
<organism evidence="20 21">
    <name type="scientific">Heterocephalus glaber</name>
    <name type="common">Naked mole rat</name>
    <dbReference type="NCBI Taxonomy" id="10181"/>
    <lineage>
        <taxon>Eukaryota</taxon>
        <taxon>Metazoa</taxon>
        <taxon>Chordata</taxon>
        <taxon>Craniata</taxon>
        <taxon>Vertebrata</taxon>
        <taxon>Euteleostomi</taxon>
        <taxon>Mammalia</taxon>
        <taxon>Eutheria</taxon>
        <taxon>Euarchontoglires</taxon>
        <taxon>Glires</taxon>
        <taxon>Rodentia</taxon>
        <taxon>Hystricomorpha</taxon>
        <taxon>Bathyergidae</taxon>
        <taxon>Heterocephalus</taxon>
    </lineage>
</organism>
<accession>G5BP08</accession>
<evidence type="ECO:0000256" key="7">
    <source>
        <dbReference type="ARBA" id="ARBA00022737"/>
    </source>
</evidence>
<dbReference type="InterPro" id="IPR000436">
    <property type="entry name" value="Sushi_SCR_CCP_dom"/>
</dbReference>
<feature type="domain" description="Sushi" evidence="19">
    <location>
        <begin position="599"/>
        <end position="658"/>
    </location>
</feature>
<feature type="disulfide bond" evidence="16">
    <location>
        <begin position="933"/>
        <end position="960"/>
    </location>
</feature>
<evidence type="ECO:0000256" key="1">
    <source>
        <dbReference type="ARBA" id="ARBA00004370"/>
    </source>
</evidence>
<dbReference type="CDD" id="cd00033">
    <property type="entry name" value="CCP"/>
    <property type="match status" value="25"/>
</dbReference>
<gene>
    <name evidence="20" type="ORF">GW7_07550</name>
</gene>
<feature type="disulfide bond" evidence="16">
    <location>
        <begin position="409"/>
        <end position="452"/>
    </location>
</feature>
<dbReference type="SMART" id="SM00032">
    <property type="entry name" value="CCP"/>
    <property type="match status" value="26"/>
</dbReference>
<feature type="domain" description="Sushi" evidence="19">
    <location>
        <begin position="214"/>
        <end position="274"/>
    </location>
</feature>
<feature type="chain" id="PRO_5003474703" description="Complement component receptor 1-like protein" evidence="18">
    <location>
        <begin position="21"/>
        <end position="2530"/>
    </location>
</feature>
<keyword evidence="20" id="KW-0675">Receptor</keyword>
<feature type="domain" description="Sushi" evidence="19">
    <location>
        <begin position="1030"/>
        <end position="1090"/>
    </location>
</feature>
<dbReference type="eggNOG" id="KOG4297">
    <property type="taxonomic scope" value="Eukaryota"/>
</dbReference>
<feature type="region of interest" description="Disordered" evidence="17">
    <location>
        <begin position="1995"/>
        <end position="2044"/>
    </location>
</feature>
<dbReference type="FunFam" id="2.10.70.10:FF:000008">
    <property type="entry name" value="Complement receptor type 1"/>
    <property type="match status" value="2"/>
</dbReference>
<dbReference type="EMBL" id="JH171215">
    <property type="protein sequence ID" value="EHB11019.1"/>
    <property type="molecule type" value="Genomic_DNA"/>
</dbReference>
<feature type="domain" description="Sushi" evidence="19">
    <location>
        <begin position="153"/>
        <end position="213"/>
    </location>
</feature>
<feature type="disulfide bond" evidence="16">
    <location>
        <begin position="629"/>
        <end position="656"/>
    </location>
</feature>
<feature type="domain" description="Sushi" evidence="19">
    <location>
        <begin position="21"/>
        <end position="84"/>
    </location>
</feature>
<dbReference type="FunFam" id="2.10.70.10:FF:000070">
    <property type="entry name" value="Complement C3d receptor 2"/>
    <property type="match status" value="2"/>
</dbReference>
<dbReference type="GO" id="GO:0006958">
    <property type="term" value="P:complement activation, classical pathway"/>
    <property type="evidence" value="ECO:0007669"/>
    <property type="project" value="UniProtKB-KW"/>
</dbReference>
<feature type="domain" description="Sushi" evidence="19">
    <location>
        <begin position="1348"/>
        <end position="1417"/>
    </location>
</feature>
<feature type="region of interest" description="Disordered" evidence="17">
    <location>
        <begin position="1896"/>
        <end position="1934"/>
    </location>
</feature>
<keyword evidence="8" id="KW-0391">Immunity</keyword>
<evidence type="ECO:0000313" key="21">
    <source>
        <dbReference type="Proteomes" id="UP000006813"/>
    </source>
</evidence>
<feature type="signal peptide" evidence="18">
    <location>
        <begin position="1"/>
        <end position="20"/>
    </location>
</feature>
<evidence type="ECO:0000256" key="10">
    <source>
        <dbReference type="ARBA" id="ARBA00023136"/>
    </source>
</evidence>
<feature type="domain" description="Sushi" evidence="19">
    <location>
        <begin position="524"/>
        <end position="594"/>
    </location>
</feature>
<feature type="domain" description="Sushi" evidence="19">
    <location>
        <begin position="781"/>
        <end position="840"/>
    </location>
</feature>
<comment type="similarity">
    <text evidence="2">Belongs to the receptors of complement activation (RCA) family.</text>
</comment>
<evidence type="ECO:0000256" key="2">
    <source>
        <dbReference type="ARBA" id="ARBA00010908"/>
    </source>
</evidence>
<feature type="domain" description="Sushi" evidence="19">
    <location>
        <begin position="841"/>
        <end position="901"/>
    </location>
</feature>
<feature type="domain" description="Sushi" evidence="19">
    <location>
        <begin position="712"/>
        <end position="776"/>
    </location>
</feature>
<evidence type="ECO:0000256" key="3">
    <source>
        <dbReference type="ARBA" id="ARBA00022588"/>
    </source>
</evidence>
<evidence type="ECO:0000313" key="20">
    <source>
        <dbReference type="EMBL" id="EHB11019.1"/>
    </source>
</evidence>
<feature type="domain" description="Sushi" evidence="19">
    <location>
        <begin position="1224"/>
        <end position="1283"/>
    </location>
</feature>
<dbReference type="GO" id="GO:0007565">
    <property type="term" value="P:female pregnancy"/>
    <property type="evidence" value="ECO:0007669"/>
    <property type="project" value="UniProtKB-KW"/>
</dbReference>
<feature type="disulfide bond" evidence="16">
    <location>
        <begin position="1765"/>
        <end position="1792"/>
    </location>
</feature>
<dbReference type="InterPro" id="IPR035976">
    <property type="entry name" value="Sushi/SCR/CCP_sf"/>
</dbReference>
<feature type="domain" description="Sushi" evidence="19">
    <location>
        <begin position="1285"/>
        <end position="1347"/>
    </location>
</feature>
<feature type="disulfide bond" evidence="16">
    <location>
        <begin position="1254"/>
        <end position="1281"/>
    </location>
</feature>
<dbReference type="SUPFAM" id="SSF57535">
    <property type="entry name" value="Complement control module/SCR domain"/>
    <property type="match status" value="25"/>
</dbReference>
<feature type="domain" description="Sushi" evidence="19">
    <location>
        <begin position="659"/>
        <end position="711"/>
    </location>
</feature>
<feature type="domain" description="Sushi" evidence="19">
    <location>
        <begin position="89"/>
        <end position="149"/>
    </location>
</feature>
<feature type="disulfide bond" evidence="16">
    <location>
        <begin position="1032"/>
        <end position="1075"/>
    </location>
</feature>
<dbReference type="PANTHER" id="PTHR19325:SF545">
    <property type="entry name" value="COMPLEMENT RECEPTOR TYPE 1"/>
    <property type="match status" value="1"/>
</dbReference>
<feature type="domain" description="Sushi" evidence="19">
    <location>
        <begin position="1419"/>
        <end position="1476"/>
    </location>
</feature>
<evidence type="ECO:0000259" key="19">
    <source>
        <dbReference type="PROSITE" id="PS50923"/>
    </source>
</evidence>
<name>G5BP08_HETGA</name>
<comment type="caution">
    <text evidence="16">Lacks conserved residue(s) required for the propagation of feature annotation.</text>
</comment>
<evidence type="ECO:0000256" key="8">
    <source>
        <dbReference type="ARBA" id="ARBA00022859"/>
    </source>
</evidence>
<feature type="disulfide bond" evidence="16">
    <location>
        <begin position="1508"/>
        <end position="1535"/>
    </location>
</feature>
<feature type="disulfide bond" evidence="16">
    <location>
        <begin position="811"/>
        <end position="838"/>
    </location>
</feature>
<comment type="subunit">
    <text evidence="13">Interacts with C3b.</text>
</comment>
<feature type="disulfide bond" evidence="16">
    <location>
        <begin position="872"/>
        <end position="899"/>
    </location>
</feature>
<feature type="disulfide bond" evidence="16">
    <location>
        <begin position="184"/>
        <end position="211"/>
    </location>
</feature>
<feature type="domain" description="Sushi" evidence="19">
    <location>
        <begin position="902"/>
        <end position="962"/>
    </location>
</feature>
<evidence type="ECO:0000256" key="4">
    <source>
        <dbReference type="ARBA" id="ARBA00022659"/>
    </source>
</evidence>
<dbReference type="InParanoid" id="G5BP08"/>
<feature type="disulfide bond" evidence="16">
    <location>
        <begin position="438"/>
        <end position="465"/>
    </location>
</feature>
<feature type="disulfide bond" evidence="16">
    <location>
        <begin position="843"/>
        <end position="886"/>
    </location>
</feature>
<feature type="disulfide bond" evidence="16">
    <location>
        <begin position="904"/>
        <end position="947"/>
    </location>
</feature>
<feature type="domain" description="Sushi" evidence="19">
    <location>
        <begin position="1601"/>
        <end position="1662"/>
    </location>
</feature>
<feature type="disulfide bond" evidence="16">
    <location>
        <begin position="714"/>
        <end position="757"/>
    </location>
</feature>
<dbReference type="Proteomes" id="UP000006813">
    <property type="component" value="Unassembled WGS sequence"/>
</dbReference>
<feature type="domain" description="Sushi" evidence="19">
    <location>
        <begin position="1478"/>
        <end position="1537"/>
    </location>
</feature>
<keyword evidence="11 16" id="KW-1015">Disulfide bond</keyword>
<keyword evidence="3" id="KW-0399">Innate immunity</keyword>
<dbReference type="FunFam" id="2.10.70.10:FF:000038">
    <property type="entry name" value="Complement component receptor type 1"/>
    <property type="match status" value="3"/>
</dbReference>
<keyword evidence="6 18" id="KW-0732">Signal</keyword>
<evidence type="ECO:0000256" key="6">
    <source>
        <dbReference type="ARBA" id="ARBA00022729"/>
    </source>
</evidence>
<proteinExistence type="inferred from homology"/>
<keyword evidence="9" id="KW-0180">Complement pathway</keyword>
<evidence type="ECO:0000256" key="18">
    <source>
        <dbReference type="SAM" id="SignalP"/>
    </source>
</evidence>
<evidence type="ECO:0000256" key="12">
    <source>
        <dbReference type="ARBA" id="ARBA00023180"/>
    </source>
</evidence>
<protein>
    <recommendedName>
        <fullName evidence="14">Complement component receptor 1-like protein</fullName>
    </recommendedName>
    <alternativeName>
        <fullName evidence="15">Complement regulatory protein Crry</fullName>
    </alternativeName>
</protein>
<keyword evidence="7" id="KW-0677">Repeat</keyword>
<feature type="domain" description="Sushi" evidence="19">
    <location>
        <begin position="1153"/>
        <end position="1222"/>
    </location>
</feature>
<dbReference type="Gene3D" id="2.10.70.10">
    <property type="entry name" value="Complement Module, domain 1"/>
    <property type="match status" value="25"/>
</dbReference>
<dbReference type="PANTHER" id="PTHR19325">
    <property type="entry name" value="COMPLEMENT COMPONENT-RELATED SUSHI DOMAIN-CONTAINING"/>
    <property type="match status" value="1"/>
</dbReference>
<dbReference type="GO" id="GO:0016020">
    <property type="term" value="C:membrane"/>
    <property type="evidence" value="ECO:0007669"/>
    <property type="project" value="UniProtKB-SubCell"/>
</dbReference>
<dbReference type="Pfam" id="PF00084">
    <property type="entry name" value="Sushi"/>
    <property type="match status" value="25"/>
</dbReference>
<keyword evidence="10" id="KW-0472">Membrane</keyword>
<evidence type="ECO:0000256" key="14">
    <source>
        <dbReference type="ARBA" id="ARBA00071290"/>
    </source>
</evidence>
<feature type="region of interest" description="Disordered" evidence="17">
    <location>
        <begin position="2098"/>
        <end position="2143"/>
    </location>
</feature>
<feature type="disulfide bond" evidence="16">
    <location>
        <begin position="1633"/>
        <end position="1660"/>
    </location>
</feature>
<evidence type="ECO:0000256" key="17">
    <source>
        <dbReference type="SAM" id="MobiDB-lite"/>
    </source>
</evidence>
<feature type="domain" description="Sushi" evidence="19">
    <location>
        <begin position="1672"/>
        <end position="1734"/>
    </location>
</feature>
<dbReference type="PROSITE" id="PS51257">
    <property type="entry name" value="PROKAR_LIPOPROTEIN"/>
    <property type="match status" value="1"/>
</dbReference>
<comment type="subcellular location">
    <subcellularLocation>
        <location evidence="1">Membrane</location>
    </subcellularLocation>
</comment>
<dbReference type="STRING" id="10181.G5BP08"/>
<dbReference type="GO" id="GO:0045087">
    <property type="term" value="P:innate immune response"/>
    <property type="evidence" value="ECO:0007669"/>
    <property type="project" value="UniProtKB-KW"/>
</dbReference>
<feature type="disulfide bond" evidence="16">
    <location>
        <begin position="378"/>
        <end position="405"/>
    </location>
</feature>
<sequence length="2530" mass="276208">MGAPGPRWLLWTLLAPGVLGISCDPPPSIKNGRKSDHSTSIPLNTVIVYTCSPGFRIIGEKVIYCISKDEVNGIWDKAPPRCEYFNRNTVCSEPVVPGGRKIKGRLPPYIHGDFVTFACNTNFTMKGNKSAWCQENKTWGPTPLPICESNFPLECPPLPQIANGYHTGKNIDHFAPGLSVAYGCDYGYLLEGQKTIQCLSSGDWSAAFPVCKEAQCEPIGQFPNGQVTEPPSLRVGITVTFSCNEGYRLQGYDASQCVIVKQRATWTKKPTCEEILCPPPSPIRNGRLSSPTNVSYGSSVTYTCDPDPEEGVSFILTGEKTIHCTMDSQKRGTWSGPSPDCKLSTSAVQCPHPQILRGQVLSMQKDQYSYNDTVAFACESGFTLKGSRRIRCNTQGMWEPSVPVCEKECQAPPQILNGQKEDGHVLQFDPGTSITYSCDPGYELVGEESIRCTPEGKWTPTPPHCKVTQCKPLGPQLFKKPQDRFVRPAVYSTCVEGYRLGENAYQLCQGAIPWYMEMRLCEEITCPPPPVIQDGTHTGSSSENVPYGTTVVYTCNPGPEKGVQFNLTGERTIHCTSDDQERGFWSSPAPLCTLSLPAVQCSVPHTAHGYRIAGKEAPYSYNDSVTFRCKSGYVLKGSGQIRCKADSTWDPEIPVCVQEGCEPVPELPGGSQAELVDTSCGEGSQLTGYTYKKCRDAKNRVWFQKSPRCEAIHCQPPPQTANGRPTGVTAKHFLYGNEVSYECDRGFYLSGEKSLQCRMNSEGQGSWSGPPPLCLRSPPGTHCLNPDVKHGYPLNKTRSSYSHNDTVHVACNPGFIMNGSHLIKCHTDNTWVPEIPTCIRKECPPPHTVLNGNHSGGNAARFLPGMWVLYTCDQGHVLVGDPLSLCTHEGAWSPTAPYCQEVNCSAPENTNGVQKGLEPRKMYQYGAIVTTECEDGYTLEGSPQSQCQDDQQWNPPLATCRSRIFLGPGLLLLLVIAALCMISKRREREEIMTVKGKLLENSIAVSVESPRSSSGEVNTRNEGSKLTVGGQCEPPAQLPFARPVNPSEQSQFPIGTFLKYECRPGYLKKLFFITCQSNSAWTSAEDKCHRKMCRTPSDPLNGMVNVISDTRFGSQITYSCNTGYRLIGASSAMCILSENTVDWDSEPPVCESIPCEPPPAIANGDFFSTNRENFVYGMVVTYRCNTGVRGKAFHLVGEPSIFCTSRDDQVGIWSGPAPQCIEPNKCTPPHVENAVMVSENRSLFSLHEIVQFTCWPGFVMRGPSSVQCQARNTWGPEVPSCSVEKACDPFPDQLPHGHVLSPPTLQRGTKVSFDCDKGYRLIGKSSAECIISGNTVSWDTQLPTCEQITCEPPPAIANGDFFSTNREHFVYGMVVTYRCNTGVRGKVFDLVGEPSIFCTSRDDQVGIWSAPPPRCIELNKCPPPHVENAVMVSENRSFFSLHEIVEFTCRPGFVMRGPSSVQCQAPGTWGPELPSCSVACQPPPKIPHGQHTTGSKSFSPGQEVSYSCEPGYDLRGAANLHCTPQGHWSPPPPSCVVILCDIFPDQLPNGHVVFPPNLQLGAKVSFACKEGFRLKGSSTSHCVLDKMKSLWNSSVPVCEQVKCSLPSELLNGILEELKLRREYHYEDAFMLVCKAGYTLDGSPQSQCQADGSWKPSLGSCTSGSHNVSTVVDACVLPPPFEAMDPIDPKPYYKIGEKVEYKCKKGYNRLPFYLMVATCEKNHTWVPITDDACIMIKCPSPVLKDGRQLSGFGKSFYYKAMVKFECMAGFYLNGSDTIMCGTENAWEPSIPQCIKGLFPSMQRTQPWQLPVYAVLLHKRALPGESPRLPPSGLCMKKVFCRLLRKKVTFTKNSLCPRSHEQYRRPGARERAASELSLAVLTPAAGSAAQGTCHASATGLTRGAEGHPGLGSQGSQAPATVGRSPGHSLATCKASTRLREDGLEVKAPSEIERQTDTVLPGTNSAARTTKASGRLREKTQGLVTGPHQEAGRIHGREEKSCPVPGHTPVENNPSGKLRQHNRPAGPSLELGQLAAPGKNRPEEATGQQLTLCYSRELLRDPGDCGPGQCRCWGRTGSGPAKDCRLVVLVQTCNVPDSQSGVVRGGPWKGAHEDRPSLQTDPLARPREPGASSLHQGPGLGLPPAESTGPRLSFLLLHLDAVIRELQGCCSATSFASLRPPPPAMESRGTWPDHPRLAVVLSTPLFIPMVLHTPQAPAGTPPQGQRVVTKVAVGKHEAVKAQGTSTEVHHQKKVALAWLVVNHNENSKFPEYFAECFSLPICQLHSDKKLELKRPGKVCCVVRWPSKATSQRGKPGLHAASPAEIPGNRMWSAEPPGTGVARGYSRAGEAGAELTAEEMTLVQSLLRLLVYFPSTAAGMPGAKKGRRWGGEIVSSCRPYSAPLPFSCSPDPAAVLLVEKLELVAWIHAKDGCWDFLVDPCAMSCCHQRCPPLNHSISFLGASGPKRRALVSWLGNYAQAHWPSMLVGVSRREKERSPVRIHSLVLRSHRSTEAEGDSELGTWQSHLLRLVWSA</sequence>
<reference evidence="20 21" key="1">
    <citation type="journal article" date="2011" name="Nature">
        <title>Genome sequencing reveals insights into physiology and longevity of the naked mole rat.</title>
        <authorList>
            <person name="Kim E.B."/>
            <person name="Fang X."/>
            <person name="Fushan A.A."/>
            <person name="Huang Z."/>
            <person name="Lobanov A.V."/>
            <person name="Han L."/>
            <person name="Marino S.M."/>
            <person name="Sun X."/>
            <person name="Turanov A.A."/>
            <person name="Yang P."/>
            <person name="Yim S.H."/>
            <person name="Zhao X."/>
            <person name="Kasaikina M.V."/>
            <person name="Stoletzki N."/>
            <person name="Peng C."/>
            <person name="Polak P."/>
            <person name="Xiong Z."/>
            <person name="Kiezun A."/>
            <person name="Zhu Y."/>
            <person name="Chen Y."/>
            <person name="Kryukov G.V."/>
            <person name="Zhang Q."/>
            <person name="Peshkin L."/>
            <person name="Yang L."/>
            <person name="Bronson R.T."/>
            <person name="Buffenstein R."/>
            <person name="Wang B."/>
            <person name="Han C."/>
            <person name="Li Q."/>
            <person name="Chen L."/>
            <person name="Zhao W."/>
            <person name="Sunyaev S.R."/>
            <person name="Park T.J."/>
            <person name="Zhang G."/>
            <person name="Wang J."/>
            <person name="Gladyshev V.N."/>
        </authorList>
    </citation>
    <scope>NUCLEOTIDE SEQUENCE [LARGE SCALE GENOMIC DNA]</scope>
</reference>
<evidence type="ECO:0000256" key="13">
    <source>
        <dbReference type="ARBA" id="ARBA00064190"/>
    </source>
</evidence>
<feature type="disulfide bond" evidence="16">
    <location>
        <begin position="155"/>
        <end position="198"/>
    </location>
</feature>